<keyword evidence="6" id="KW-0472">Membrane</keyword>
<comment type="caution">
    <text evidence="8">The sequence shown here is derived from an EMBL/GenBank/DDBJ whole genome shotgun (WGS) entry which is preliminary data.</text>
</comment>
<feature type="region of interest" description="Disordered" evidence="5">
    <location>
        <begin position="1"/>
        <end position="84"/>
    </location>
</feature>
<feature type="compositionally biased region" description="Low complexity" evidence="5">
    <location>
        <begin position="11"/>
        <end position="44"/>
    </location>
</feature>
<evidence type="ECO:0000256" key="3">
    <source>
        <dbReference type="ARBA" id="ARBA00022729"/>
    </source>
</evidence>
<gene>
    <name evidence="8" type="ORF">B7R22_13440</name>
</gene>
<organism evidence="8 9">
    <name type="scientific">Subtercola boreus</name>
    <dbReference type="NCBI Taxonomy" id="120213"/>
    <lineage>
        <taxon>Bacteria</taxon>
        <taxon>Bacillati</taxon>
        <taxon>Actinomycetota</taxon>
        <taxon>Actinomycetes</taxon>
        <taxon>Micrococcales</taxon>
        <taxon>Microbacteriaceae</taxon>
        <taxon>Subtercola</taxon>
    </lineage>
</organism>
<evidence type="ECO:0000256" key="1">
    <source>
        <dbReference type="ARBA" id="ARBA00022512"/>
    </source>
</evidence>
<keyword evidence="6" id="KW-1133">Transmembrane helix</keyword>
<reference evidence="8 9" key="1">
    <citation type="submission" date="2017-04" db="EMBL/GenBank/DDBJ databases">
        <title>Comparative genome analysis of Subtercola boreus.</title>
        <authorList>
            <person name="Cho Y.-J."/>
            <person name="Cho A."/>
            <person name="Kim O.-S."/>
            <person name="Lee J.-I."/>
        </authorList>
    </citation>
    <scope>NUCLEOTIDE SEQUENCE [LARGE SCALE GENOMIC DNA]</scope>
    <source>
        <strain evidence="8 9">P27479</strain>
    </source>
</reference>
<evidence type="ECO:0000256" key="6">
    <source>
        <dbReference type="SAM" id="Phobius"/>
    </source>
</evidence>
<keyword evidence="1" id="KW-0134">Cell wall</keyword>
<keyword evidence="6" id="KW-0812">Transmembrane</keyword>
<feature type="compositionally biased region" description="Polar residues" evidence="5">
    <location>
        <begin position="75"/>
        <end position="84"/>
    </location>
</feature>
<dbReference type="Proteomes" id="UP000256541">
    <property type="component" value="Unassembled WGS sequence"/>
</dbReference>
<feature type="transmembrane region" description="Helical" evidence="6">
    <location>
        <begin position="89"/>
        <end position="109"/>
    </location>
</feature>
<keyword evidence="3" id="KW-0732">Signal</keyword>
<dbReference type="NCBIfam" id="TIGR01167">
    <property type="entry name" value="LPXTG_anchor"/>
    <property type="match status" value="1"/>
</dbReference>
<protein>
    <recommendedName>
        <fullName evidence="7">Gram-positive cocci surface proteins LPxTG domain-containing protein</fullName>
    </recommendedName>
</protein>
<name>A0A3E0VVD3_9MICO</name>
<evidence type="ECO:0000256" key="4">
    <source>
        <dbReference type="ARBA" id="ARBA00023088"/>
    </source>
</evidence>
<dbReference type="AlphaFoldDB" id="A0A3E0VVD3"/>
<evidence type="ECO:0000313" key="9">
    <source>
        <dbReference type="Proteomes" id="UP000256541"/>
    </source>
</evidence>
<feature type="compositionally biased region" description="Basic residues" evidence="5">
    <location>
        <begin position="1"/>
        <end position="10"/>
    </location>
</feature>
<dbReference type="Pfam" id="PF00746">
    <property type="entry name" value="Gram_pos_anchor"/>
    <property type="match status" value="1"/>
</dbReference>
<sequence length="124" mass="12912">MEPSSRRARPSRQPSQRSCPPTRRSCSRTSAPASPPASVRAVTPTDPWMAAPTASLIPAATGSDPAAPQPGARGASSSPDLANTGDTTLVSLLIAAFAAILVGAAALIVRRRRKARPETRIDRF</sequence>
<accession>A0A3E0VVD3</accession>
<dbReference type="EMBL" id="NBXB01000034">
    <property type="protein sequence ID" value="RFA13650.1"/>
    <property type="molecule type" value="Genomic_DNA"/>
</dbReference>
<evidence type="ECO:0000256" key="2">
    <source>
        <dbReference type="ARBA" id="ARBA00022525"/>
    </source>
</evidence>
<proteinExistence type="predicted"/>
<dbReference type="InterPro" id="IPR019931">
    <property type="entry name" value="LPXTG_anchor"/>
</dbReference>
<keyword evidence="2" id="KW-0964">Secreted</keyword>
<feature type="domain" description="Gram-positive cocci surface proteins LPxTG" evidence="7">
    <location>
        <begin position="83"/>
        <end position="114"/>
    </location>
</feature>
<evidence type="ECO:0000259" key="7">
    <source>
        <dbReference type="Pfam" id="PF00746"/>
    </source>
</evidence>
<evidence type="ECO:0000256" key="5">
    <source>
        <dbReference type="SAM" id="MobiDB-lite"/>
    </source>
</evidence>
<evidence type="ECO:0000313" key="8">
    <source>
        <dbReference type="EMBL" id="RFA13650.1"/>
    </source>
</evidence>
<keyword evidence="4" id="KW-0572">Peptidoglycan-anchor</keyword>